<dbReference type="EMBL" id="JAGIOE010000001">
    <property type="protein sequence ID" value="MBP2374962.1"/>
    <property type="molecule type" value="Genomic_DNA"/>
</dbReference>
<protein>
    <submittedName>
        <fullName evidence="2">Lipoate-protein ligase A</fullName>
    </submittedName>
</protein>
<dbReference type="InterPro" id="IPR004143">
    <property type="entry name" value="BPL_LPL_catalytic"/>
</dbReference>
<evidence type="ECO:0000313" key="2">
    <source>
        <dbReference type="EMBL" id="MBP2374962.1"/>
    </source>
</evidence>
<keyword evidence="2" id="KW-0436">Ligase</keyword>
<dbReference type="Proteomes" id="UP000766570">
    <property type="component" value="Unassembled WGS sequence"/>
</dbReference>
<comment type="caution">
    <text evidence="2">The sequence shown here is derived from an EMBL/GenBank/DDBJ whole genome shotgun (WGS) entry which is preliminary data.</text>
</comment>
<dbReference type="SUPFAM" id="SSF55681">
    <property type="entry name" value="Class II aaRS and biotin synthetases"/>
    <property type="match status" value="1"/>
</dbReference>
<organism evidence="2 3">
    <name type="scientific">Paeniglutamicibacter psychrophenolicus</name>
    <dbReference type="NCBI Taxonomy" id="257454"/>
    <lineage>
        <taxon>Bacteria</taxon>
        <taxon>Bacillati</taxon>
        <taxon>Actinomycetota</taxon>
        <taxon>Actinomycetes</taxon>
        <taxon>Micrococcales</taxon>
        <taxon>Micrococcaceae</taxon>
        <taxon>Paeniglutamicibacter</taxon>
    </lineage>
</organism>
<dbReference type="InterPro" id="IPR045864">
    <property type="entry name" value="aa-tRNA-synth_II/BPL/LPL"/>
</dbReference>
<dbReference type="RefSeq" id="WP_209908148.1">
    <property type="nucleotide sequence ID" value="NZ_BAAAMI010000008.1"/>
</dbReference>
<dbReference type="Gene3D" id="3.30.930.10">
    <property type="entry name" value="Bira Bifunctional Protein, Domain 2"/>
    <property type="match status" value="1"/>
</dbReference>
<gene>
    <name evidence="2" type="ORF">JOF46_002874</name>
</gene>
<keyword evidence="3" id="KW-1185">Reference proteome</keyword>
<dbReference type="Pfam" id="PF21948">
    <property type="entry name" value="LplA-B_cat"/>
    <property type="match status" value="1"/>
</dbReference>
<evidence type="ECO:0000259" key="1">
    <source>
        <dbReference type="Pfam" id="PF21948"/>
    </source>
</evidence>
<dbReference type="GO" id="GO:0016874">
    <property type="term" value="F:ligase activity"/>
    <property type="evidence" value="ECO:0007669"/>
    <property type="project" value="UniProtKB-KW"/>
</dbReference>
<evidence type="ECO:0000313" key="3">
    <source>
        <dbReference type="Proteomes" id="UP000766570"/>
    </source>
</evidence>
<proteinExistence type="predicted"/>
<accession>A0ABS4WFH2</accession>
<feature type="domain" description="BPL/LPL catalytic" evidence="1">
    <location>
        <begin position="32"/>
        <end position="234"/>
    </location>
</feature>
<reference evidence="2 3" key="1">
    <citation type="submission" date="2021-03" db="EMBL/GenBank/DDBJ databases">
        <title>Sequencing the genomes of 1000 actinobacteria strains.</title>
        <authorList>
            <person name="Klenk H.-P."/>
        </authorList>
    </citation>
    <scope>NUCLEOTIDE SEQUENCE [LARGE SCALE GENOMIC DNA]</scope>
    <source>
        <strain evidence="2 3">DSM 15454</strain>
    </source>
</reference>
<name>A0ABS4WFH2_9MICC</name>
<sequence length="245" mass="26129">MSLWNPDADHALHVCVEDPTGDAEADLMAGITLLNAVREGSLPATLRLYRPNPTVAFGQRDVRLAGYGRAVAESLERGFAPVVRKAGGRAAAYHSGTVIVDHVEPATDAMMGHQHRFKVLGKLYADALRTSGIDARVGEIPGEYCAGDYSVHGVPGVGSRARNPIKLVGTAQRVVSGAWLFSSVFVIEDSAPIRAVLDSVYRAMGIEMDPSTVGAADDLLPGYSTEAFTKDLLSEYGRHAELVEP</sequence>